<evidence type="ECO:0008006" key="10">
    <source>
        <dbReference type="Google" id="ProtNLM"/>
    </source>
</evidence>
<comment type="subcellular location">
    <subcellularLocation>
        <location evidence="1">Membrane</location>
        <topology evidence="1">Multi-pass membrane protein</topology>
    </subcellularLocation>
</comment>
<feature type="region of interest" description="Disordered" evidence="6">
    <location>
        <begin position="771"/>
        <end position="796"/>
    </location>
</feature>
<dbReference type="NCBIfam" id="TIGR00797">
    <property type="entry name" value="matE"/>
    <property type="match status" value="1"/>
</dbReference>
<dbReference type="InterPro" id="IPR045069">
    <property type="entry name" value="MATE_euk"/>
</dbReference>
<dbReference type="GO" id="GO:0042910">
    <property type="term" value="F:xenobiotic transmembrane transporter activity"/>
    <property type="evidence" value="ECO:0007669"/>
    <property type="project" value="InterPro"/>
</dbReference>
<evidence type="ECO:0000256" key="3">
    <source>
        <dbReference type="ARBA" id="ARBA00022692"/>
    </source>
</evidence>
<keyword evidence="9" id="KW-1185">Reference proteome</keyword>
<dbReference type="EMBL" id="RSCE01000003">
    <property type="protein sequence ID" value="RSH84777.1"/>
    <property type="molecule type" value="Genomic_DNA"/>
</dbReference>
<dbReference type="Proteomes" id="UP000279236">
    <property type="component" value="Unassembled WGS sequence"/>
</dbReference>
<evidence type="ECO:0000256" key="1">
    <source>
        <dbReference type="ARBA" id="ARBA00004141"/>
    </source>
</evidence>
<dbReference type="PANTHER" id="PTHR11206">
    <property type="entry name" value="MULTIDRUG RESISTANCE PROTEIN"/>
    <property type="match status" value="1"/>
</dbReference>
<dbReference type="RefSeq" id="XP_028478225.1">
    <property type="nucleotide sequence ID" value="XM_028621773.1"/>
</dbReference>
<keyword evidence="3 7" id="KW-0812">Transmembrane</keyword>
<dbReference type="OrthoDB" id="2126698at2759"/>
<comment type="similarity">
    <text evidence="2">Belongs to the multi antimicrobial extrusion (MATE) (TC 2.A.66.1) family.</text>
</comment>
<feature type="transmembrane region" description="Helical" evidence="7">
    <location>
        <begin position="499"/>
        <end position="520"/>
    </location>
</feature>
<feature type="transmembrane region" description="Helical" evidence="7">
    <location>
        <begin position="437"/>
        <end position="454"/>
    </location>
</feature>
<name>A0A427Y120_9TREE</name>
<keyword evidence="4 7" id="KW-1133">Transmembrane helix</keyword>
<dbReference type="InterPro" id="IPR002528">
    <property type="entry name" value="MATE_fam"/>
</dbReference>
<protein>
    <recommendedName>
        <fullName evidence="10">Ethionine resistance protein</fullName>
    </recommendedName>
</protein>
<feature type="transmembrane region" description="Helical" evidence="7">
    <location>
        <begin position="718"/>
        <end position="743"/>
    </location>
</feature>
<feature type="transmembrane region" description="Helical" evidence="7">
    <location>
        <begin position="399"/>
        <end position="417"/>
    </location>
</feature>
<feature type="compositionally biased region" description="Basic residues" evidence="6">
    <location>
        <begin position="31"/>
        <end position="43"/>
    </location>
</feature>
<evidence type="ECO:0000256" key="2">
    <source>
        <dbReference type="ARBA" id="ARBA00010199"/>
    </source>
</evidence>
<proteinExistence type="inferred from homology"/>
<feature type="compositionally biased region" description="Basic and acidic residues" evidence="6">
    <location>
        <begin position="102"/>
        <end position="114"/>
    </location>
</feature>
<sequence length="796" mass="84962">MSNFPHSTLATSLSTSPYALTNNLEALIQRSRAHPHAQSHRPRSPTGDDIDGDGRRASQPDSLHPHRRLSTISTSTAVTTSVAPDDSGVLLFQQDSVEDLAQRARDDERGRPIDGDGPGSRWRPALSGSYGAVEDSKPLVGGIPSGGQPIVARNATEGNSRSRSKGRTPPRTVMRPMTLAHRNAAAAAGASLGALPSVEDMAASLVSSMDDEEGHPGRSPYGSMARRGRSAEARPISPVAVFRTLPTFDDEADDEEAEYARASAFHGGLIPGAGVTGEILSCDPAQELDAADLNLPTDATGHEVHSARGALTVELPLLVKSTIPVFFTQLAEYSLSLASVISIGHLGTGELAASSLANMTASVTCFSIMQGLATALDTLLPAAWTSSDPTRVGLWTQRMSVVMAVAMIPMFVLWFNIEPVLLFLHQDPTVASLAHQYLTYLSIGIPGYAGNVVLKKYLQSQNNMRVPTYILFVVAPLNLVLNYLLVWGPDSIRLGFKGGAIATAISYNLTCIMLLVYILFIGPREAFHPLTVHGTFSKLGTVTSLGLAGTIMLSSEWWAWEVCALAASLLGPTTLAAQSVLLSTCSTLYQFPAALGVAASVRVGNLLGAGRAWEAMWASRASFILAFLFALLNSTVVMLFRKNWGYMFNEDPEVVGLVAAVMPFIALFQVMDGMAGAANAVLRALALHSSGAIVNMTAYYIIGIPLGLWLTFSPRVNLGLVGIWIGLTVALSYASVVGVGIVWRADWARAVERVRERLGLSQLPRDIQFADEPEPEPLSRVNSKNGNASERTPLLV</sequence>
<feature type="transmembrane region" description="Helical" evidence="7">
    <location>
        <begin position="693"/>
        <end position="712"/>
    </location>
</feature>
<gene>
    <name evidence="8" type="ORF">EHS24_006302</name>
</gene>
<dbReference type="GO" id="GO:0015297">
    <property type="term" value="F:antiporter activity"/>
    <property type="evidence" value="ECO:0007669"/>
    <property type="project" value="InterPro"/>
</dbReference>
<feature type="transmembrane region" description="Helical" evidence="7">
    <location>
        <begin position="660"/>
        <end position="681"/>
    </location>
</feature>
<dbReference type="GO" id="GO:1990961">
    <property type="term" value="P:xenobiotic detoxification by transmembrane export across the plasma membrane"/>
    <property type="evidence" value="ECO:0007669"/>
    <property type="project" value="InterPro"/>
</dbReference>
<organism evidence="8 9">
    <name type="scientific">Apiotrichum porosum</name>
    <dbReference type="NCBI Taxonomy" id="105984"/>
    <lineage>
        <taxon>Eukaryota</taxon>
        <taxon>Fungi</taxon>
        <taxon>Dikarya</taxon>
        <taxon>Basidiomycota</taxon>
        <taxon>Agaricomycotina</taxon>
        <taxon>Tremellomycetes</taxon>
        <taxon>Trichosporonales</taxon>
        <taxon>Trichosporonaceae</taxon>
        <taxon>Apiotrichum</taxon>
    </lineage>
</organism>
<feature type="region of interest" description="Disordered" evidence="6">
    <location>
        <begin position="102"/>
        <end position="173"/>
    </location>
</feature>
<feature type="region of interest" description="Disordered" evidence="6">
    <location>
        <begin position="31"/>
        <end position="77"/>
    </location>
</feature>
<evidence type="ECO:0000256" key="7">
    <source>
        <dbReference type="SAM" id="Phobius"/>
    </source>
</evidence>
<feature type="transmembrane region" description="Helical" evidence="7">
    <location>
        <begin position="466"/>
        <end position="487"/>
    </location>
</feature>
<evidence type="ECO:0000256" key="6">
    <source>
        <dbReference type="SAM" id="MobiDB-lite"/>
    </source>
</evidence>
<dbReference type="GeneID" id="39590845"/>
<evidence type="ECO:0000313" key="9">
    <source>
        <dbReference type="Proteomes" id="UP000279236"/>
    </source>
</evidence>
<feature type="transmembrane region" description="Helical" evidence="7">
    <location>
        <begin position="621"/>
        <end position="640"/>
    </location>
</feature>
<dbReference type="AlphaFoldDB" id="A0A427Y120"/>
<dbReference type="CDD" id="cd13132">
    <property type="entry name" value="MATE_eukaryotic"/>
    <property type="match status" value="1"/>
</dbReference>
<accession>A0A427Y120</accession>
<dbReference type="GO" id="GO:0016020">
    <property type="term" value="C:membrane"/>
    <property type="evidence" value="ECO:0007669"/>
    <property type="project" value="UniProtKB-SubCell"/>
</dbReference>
<feature type="region of interest" description="Disordered" evidence="6">
    <location>
        <begin position="208"/>
        <end position="232"/>
    </location>
</feature>
<reference evidence="8 9" key="1">
    <citation type="submission" date="2018-11" db="EMBL/GenBank/DDBJ databases">
        <title>Genome sequence of Apiotrichum porosum DSM 27194.</title>
        <authorList>
            <person name="Aliyu H."/>
            <person name="Gorte O."/>
            <person name="Ochsenreither K."/>
        </authorList>
    </citation>
    <scope>NUCLEOTIDE SEQUENCE [LARGE SCALE GENOMIC DNA]</scope>
    <source>
        <strain evidence="8 9">DSM 27194</strain>
    </source>
</reference>
<evidence type="ECO:0000313" key="8">
    <source>
        <dbReference type="EMBL" id="RSH84777.1"/>
    </source>
</evidence>
<dbReference type="STRING" id="105984.A0A427Y120"/>
<comment type="caution">
    <text evidence="8">The sequence shown here is derived from an EMBL/GenBank/DDBJ whole genome shotgun (WGS) entry which is preliminary data.</text>
</comment>
<evidence type="ECO:0000256" key="4">
    <source>
        <dbReference type="ARBA" id="ARBA00022989"/>
    </source>
</evidence>
<dbReference type="Pfam" id="PF01554">
    <property type="entry name" value="MatE"/>
    <property type="match status" value="2"/>
</dbReference>
<keyword evidence="5 7" id="KW-0472">Membrane</keyword>
<feature type="compositionally biased region" description="Polar residues" evidence="6">
    <location>
        <begin position="780"/>
        <end position="790"/>
    </location>
</feature>
<evidence type="ECO:0000256" key="5">
    <source>
        <dbReference type="ARBA" id="ARBA00023136"/>
    </source>
</evidence>